<dbReference type="InterPro" id="IPR050549">
    <property type="entry name" value="MFS_Trehalose_Transporter"/>
</dbReference>
<feature type="transmembrane region" description="Helical" evidence="10">
    <location>
        <begin position="260"/>
        <end position="282"/>
    </location>
</feature>
<feature type="transmembrane region" description="Helical" evidence="10">
    <location>
        <begin position="175"/>
        <end position="194"/>
    </location>
</feature>
<dbReference type="STRING" id="300112.A0A4S2L2E6"/>
<dbReference type="PROSITE" id="PS50850">
    <property type="entry name" value="MFS"/>
    <property type="match status" value="1"/>
</dbReference>
<keyword evidence="7 10" id="KW-0472">Membrane</keyword>
<dbReference type="PRINTS" id="PR00171">
    <property type="entry name" value="SUGRTRNSPORT"/>
</dbReference>
<sequence>MSHRKLANAERACGDKDKTSRRVNVDHIVGVTTPFDATGLYDLYRAVLATLALSMGTLSSGLAKGYTSPALDSILDNQPPRLYQSPNNDTCVTFLVANFGMRLLHDDNTRTLLRTETRLPRAITFAPDVRPAYFGNNTQYIECLLDAPELHPTRRPDNMPILIALTVCRLQEASWVASLSMLGAWFGAMIGDWIMRRGRRLALRMTSLPLAAAWVLTCVSPCVELVYVTSFIGGLCCSVITMVAQVYISEISIPGIRGCLSAMLKVLGHVGVLLSYIAGTYLNWRQSALLVAVAPSMLFLGTLFIPETPSYLVLNGKDDEAANSLQWLRGEHVDIRHELQVIKTNILASRAKQYELTFKNSMFTPRLYKPIAITCGLMFFQRFSGANAFNYYAVIIFRQTLGGMNPHGATIAIGFVQLLAALLSGFLIDIVGRLPLLIASTVFMSLALAGFGSYAYYVSQTQNLGYVDSAVVGQHDWIPLLCVLVFTTALALGISPISWLLIGELFPLEYRGLGSSISTSFSYFCAFFGIKLFMDFQQSLGLHGAFWFYAAVAVCGLCFVVCCVPETKGKQLDEMNPDYAQARDPSIATSSIAMPSARVAHRKLSDYCGIFAEKTNRIGRNVENFMQSRGLLPIRRSVDETLRRDALGINGDVIRNDPPPRTDRETSENRHRQQENRDYERPRRNGGQKKRVAYSNSTYIRDPTRADASYVRRFNEIEPRRARRREYAETDYDTADTWRRELDLARGGPCVSKPILRNGINHGGDERSYYSTLPRRSRTINFKDQARDSPEGGGRRAYPKSLQDLTDLKLDDVTYLPSGRGGDGTREERLLDDNYRRRNRYRREENEPPFDDDYLKLCRSLSRLDTYPRGGRYGPGEVHYERECRTFGKDTTVHRYAWLTISSRYARTADWPSRIFRSGRI</sequence>
<protein>
    <submittedName>
        <fullName evidence="12">Facilitated trehalose transporter Tret1-1</fullName>
    </submittedName>
</protein>
<dbReference type="InterPro" id="IPR044775">
    <property type="entry name" value="MFS_ERD6/Tret1-like"/>
</dbReference>
<gene>
    <name evidence="12" type="ORF">DBV15_04591</name>
</gene>
<organism evidence="12 13">
    <name type="scientific">Temnothorax longispinosus</name>
    <dbReference type="NCBI Taxonomy" id="300112"/>
    <lineage>
        <taxon>Eukaryota</taxon>
        <taxon>Metazoa</taxon>
        <taxon>Ecdysozoa</taxon>
        <taxon>Arthropoda</taxon>
        <taxon>Hexapoda</taxon>
        <taxon>Insecta</taxon>
        <taxon>Pterygota</taxon>
        <taxon>Neoptera</taxon>
        <taxon>Endopterygota</taxon>
        <taxon>Hymenoptera</taxon>
        <taxon>Apocrita</taxon>
        <taxon>Aculeata</taxon>
        <taxon>Formicoidea</taxon>
        <taxon>Formicidae</taxon>
        <taxon>Myrmicinae</taxon>
        <taxon>Temnothorax</taxon>
    </lineage>
</organism>
<evidence type="ECO:0000259" key="11">
    <source>
        <dbReference type="PROSITE" id="PS50850"/>
    </source>
</evidence>
<feature type="transmembrane region" description="Helical" evidence="10">
    <location>
        <begin position="409"/>
        <end position="428"/>
    </location>
</feature>
<dbReference type="Pfam" id="PF00083">
    <property type="entry name" value="Sugar_tr"/>
    <property type="match status" value="1"/>
</dbReference>
<dbReference type="GO" id="GO:0005886">
    <property type="term" value="C:plasma membrane"/>
    <property type="evidence" value="ECO:0007669"/>
    <property type="project" value="UniProtKB-SubCell"/>
</dbReference>
<feature type="transmembrane region" description="Helical" evidence="10">
    <location>
        <begin position="513"/>
        <end position="534"/>
    </location>
</feature>
<feature type="transmembrane region" description="Helical" evidence="10">
    <location>
        <begin position="288"/>
        <end position="305"/>
    </location>
</feature>
<evidence type="ECO:0000256" key="1">
    <source>
        <dbReference type="ARBA" id="ARBA00004651"/>
    </source>
</evidence>
<feature type="transmembrane region" description="Helical" evidence="10">
    <location>
        <begin position="225"/>
        <end position="248"/>
    </location>
</feature>
<feature type="transmembrane region" description="Helical" evidence="10">
    <location>
        <begin position="477"/>
        <end position="501"/>
    </location>
</feature>
<dbReference type="Proteomes" id="UP000310200">
    <property type="component" value="Unassembled WGS sequence"/>
</dbReference>
<dbReference type="Gene3D" id="1.20.1250.20">
    <property type="entry name" value="MFS general substrate transporter like domains"/>
    <property type="match status" value="1"/>
</dbReference>
<dbReference type="InterPro" id="IPR036259">
    <property type="entry name" value="MFS_trans_sf"/>
</dbReference>
<evidence type="ECO:0000256" key="5">
    <source>
        <dbReference type="ARBA" id="ARBA00022692"/>
    </source>
</evidence>
<name>A0A4S2L2E6_9HYME</name>
<evidence type="ECO:0000256" key="4">
    <source>
        <dbReference type="ARBA" id="ARBA00022597"/>
    </source>
</evidence>
<evidence type="ECO:0000313" key="13">
    <source>
        <dbReference type="Proteomes" id="UP000310200"/>
    </source>
</evidence>
<dbReference type="EMBL" id="QBLH01000651">
    <property type="protein sequence ID" value="TGZ54517.1"/>
    <property type="molecule type" value="Genomic_DNA"/>
</dbReference>
<evidence type="ECO:0000256" key="9">
    <source>
        <dbReference type="SAM" id="MobiDB-lite"/>
    </source>
</evidence>
<keyword evidence="2" id="KW-0813">Transport</keyword>
<reference evidence="12 13" key="1">
    <citation type="journal article" date="2019" name="Philos. Trans. R. Soc. Lond., B, Biol. Sci.">
        <title>Ant behaviour and brain gene expression of defending hosts depend on the ecological success of the intruding social parasite.</title>
        <authorList>
            <person name="Kaur R."/>
            <person name="Stoldt M."/>
            <person name="Jongepier E."/>
            <person name="Feldmeyer B."/>
            <person name="Menzel F."/>
            <person name="Bornberg-Bauer E."/>
            <person name="Foitzik S."/>
        </authorList>
    </citation>
    <scope>NUCLEOTIDE SEQUENCE [LARGE SCALE GENOMIC DNA]</scope>
    <source>
        <tissue evidence="12">Whole body</tissue>
    </source>
</reference>
<accession>A0A4S2L2E6</accession>
<feature type="region of interest" description="Disordered" evidence="9">
    <location>
        <begin position="649"/>
        <end position="697"/>
    </location>
</feature>
<evidence type="ECO:0000256" key="3">
    <source>
        <dbReference type="ARBA" id="ARBA00022475"/>
    </source>
</evidence>
<feature type="compositionally biased region" description="Basic and acidic residues" evidence="9">
    <location>
        <begin position="654"/>
        <end position="683"/>
    </location>
</feature>
<dbReference type="CDD" id="cd17358">
    <property type="entry name" value="MFS_GLUT6_8_Class3_like"/>
    <property type="match status" value="1"/>
</dbReference>
<evidence type="ECO:0000313" key="12">
    <source>
        <dbReference type="EMBL" id="TGZ54517.1"/>
    </source>
</evidence>
<keyword evidence="6 10" id="KW-1133">Transmembrane helix</keyword>
<dbReference type="AlphaFoldDB" id="A0A4S2L2E6"/>
<keyword evidence="3" id="KW-1003">Cell membrane</keyword>
<dbReference type="PANTHER" id="PTHR48021">
    <property type="match status" value="1"/>
</dbReference>
<dbReference type="GO" id="GO:0051119">
    <property type="term" value="F:sugar transmembrane transporter activity"/>
    <property type="evidence" value="ECO:0007669"/>
    <property type="project" value="InterPro"/>
</dbReference>
<dbReference type="InterPro" id="IPR020846">
    <property type="entry name" value="MFS_dom"/>
</dbReference>
<dbReference type="InterPro" id="IPR003663">
    <property type="entry name" value="Sugar/inositol_transpt"/>
</dbReference>
<dbReference type="SUPFAM" id="SSF103473">
    <property type="entry name" value="MFS general substrate transporter"/>
    <property type="match status" value="1"/>
</dbReference>
<keyword evidence="4" id="KW-0762">Sugar transport</keyword>
<proteinExistence type="predicted"/>
<feature type="domain" description="Major facilitator superfamily (MFS) profile" evidence="11">
    <location>
        <begin position="93"/>
        <end position="568"/>
    </location>
</feature>
<dbReference type="InterPro" id="IPR005828">
    <property type="entry name" value="MFS_sugar_transport-like"/>
</dbReference>
<keyword evidence="13" id="KW-1185">Reference proteome</keyword>
<feature type="transmembrane region" description="Helical" evidence="10">
    <location>
        <begin position="435"/>
        <end position="457"/>
    </location>
</feature>
<evidence type="ECO:0000256" key="7">
    <source>
        <dbReference type="ARBA" id="ARBA00023136"/>
    </source>
</evidence>
<evidence type="ECO:0000256" key="10">
    <source>
        <dbReference type="SAM" id="Phobius"/>
    </source>
</evidence>
<comment type="subcellular location">
    <subcellularLocation>
        <location evidence="1">Cell membrane</location>
        <topology evidence="1">Multi-pass membrane protein</topology>
    </subcellularLocation>
</comment>
<comment type="caution">
    <text evidence="12">The sequence shown here is derived from an EMBL/GenBank/DDBJ whole genome shotgun (WGS) entry which is preliminary data.</text>
</comment>
<dbReference type="FunFam" id="1.20.1250.20:FF:000218">
    <property type="entry name" value="facilitated trehalose transporter Tret1"/>
    <property type="match status" value="1"/>
</dbReference>
<keyword evidence="8" id="KW-0325">Glycoprotein</keyword>
<dbReference type="PANTHER" id="PTHR48021:SF34">
    <property type="entry name" value="FACILITATED TREHALOSE TRANSPORTER TRET1-2 HOMOLOG-LIKE PROTEIN"/>
    <property type="match status" value="1"/>
</dbReference>
<evidence type="ECO:0000256" key="6">
    <source>
        <dbReference type="ARBA" id="ARBA00022989"/>
    </source>
</evidence>
<feature type="transmembrane region" description="Helical" evidence="10">
    <location>
        <begin position="546"/>
        <end position="565"/>
    </location>
</feature>
<evidence type="ECO:0000256" key="2">
    <source>
        <dbReference type="ARBA" id="ARBA00022448"/>
    </source>
</evidence>
<feature type="region of interest" description="Disordered" evidence="9">
    <location>
        <begin position="767"/>
        <end position="801"/>
    </location>
</feature>
<evidence type="ECO:0000256" key="8">
    <source>
        <dbReference type="ARBA" id="ARBA00023180"/>
    </source>
</evidence>
<keyword evidence="5 10" id="KW-0812">Transmembrane</keyword>
<feature type="compositionally biased region" description="Basic and acidic residues" evidence="9">
    <location>
        <begin position="784"/>
        <end position="794"/>
    </location>
</feature>